<dbReference type="PANTHER" id="PTHR31511">
    <property type="entry name" value="PROTEIN CBG23764"/>
    <property type="match status" value="1"/>
</dbReference>
<dbReference type="Proteomes" id="UP001159405">
    <property type="component" value="Unassembled WGS sequence"/>
</dbReference>
<dbReference type="SUPFAM" id="SSF56672">
    <property type="entry name" value="DNA/RNA polymerases"/>
    <property type="match status" value="1"/>
</dbReference>
<evidence type="ECO:0000313" key="1">
    <source>
        <dbReference type="EMBL" id="CAH3132406.1"/>
    </source>
</evidence>
<dbReference type="PANTHER" id="PTHR31511:SF12">
    <property type="entry name" value="RHO TERMINATION FACTOR N-TERMINAL DOMAIN-CONTAINING PROTEIN"/>
    <property type="match status" value="1"/>
</dbReference>
<evidence type="ECO:0008006" key="3">
    <source>
        <dbReference type="Google" id="ProtNLM"/>
    </source>
</evidence>
<evidence type="ECO:0000313" key="2">
    <source>
        <dbReference type="Proteomes" id="UP001159405"/>
    </source>
</evidence>
<organism evidence="1 2">
    <name type="scientific">Porites lobata</name>
    <dbReference type="NCBI Taxonomy" id="104759"/>
    <lineage>
        <taxon>Eukaryota</taxon>
        <taxon>Metazoa</taxon>
        <taxon>Cnidaria</taxon>
        <taxon>Anthozoa</taxon>
        <taxon>Hexacorallia</taxon>
        <taxon>Scleractinia</taxon>
        <taxon>Fungiina</taxon>
        <taxon>Poritidae</taxon>
        <taxon>Porites</taxon>
    </lineage>
</organism>
<keyword evidence="2" id="KW-1185">Reference proteome</keyword>
<comment type="caution">
    <text evidence="1">The sequence shown here is derived from an EMBL/GenBank/DDBJ whole genome shotgun (WGS) entry which is preliminary data.</text>
</comment>
<name>A0ABN8P6X6_9CNID</name>
<reference evidence="1 2" key="1">
    <citation type="submission" date="2022-05" db="EMBL/GenBank/DDBJ databases">
        <authorList>
            <consortium name="Genoscope - CEA"/>
            <person name="William W."/>
        </authorList>
    </citation>
    <scope>NUCLEOTIDE SEQUENCE [LARGE SCALE GENOMIC DNA]</scope>
</reference>
<protein>
    <recommendedName>
        <fullName evidence="3">DNA-directed DNA polymerase</fullName>
    </recommendedName>
</protein>
<dbReference type="InterPro" id="IPR043502">
    <property type="entry name" value="DNA/RNA_pol_sf"/>
</dbReference>
<gene>
    <name evidence="1" type="ORF">PLOB_00035860</name>
</gene>
<dbReference type="EMBL" id="CALNXK010000051">
    <property type="protein sequence ID" value="CAH3132406.1"/>
    <property type="molecule type" value="Genomic_DNA"/>
</dbReference>
<accession>A0ABN8P6X6</accession>
<sequence>MRGIHRHSGKKLNKKNKAENRCKNIRVLPNDMEWYVSFQLGNLRFLDSIQFFGPGSSLDNLASNLTEFPHLQQHLPQVWTFNNPEDMDLLCQKGVYPYSYMNSFSKFEETSLPSKDAFRSDLTNEDISQEKYEFSQTVWNTTGCQSMGDYHDLYLKKVTNIFLLADIFEQFRQVCLKNYDLDPAHYHTVPGLAWDASLKITGVKLRTLRDKEMHMFLERGTRGGISTITHRYARANNKYLKDYDPEQPSIFNIYYDANNLYGWAMSQPLPIGDFEWKTEFEGFDINEIADDAEIGYILEVDLKYPEELHDLHNNYPVAPEKIEITPEMLSPYCQQLTTDFEYKPSKVDKLVPNLWPKGGYILYYRNLELYLSLGMKLTKIHRILMFKQQAWLKPYLELNT</sequence>
<proteinExistence type="predicted"/>